<feature type="domain" description="PPM-type phosphatase" evidence="1">
    <location>
        <begin position="2"/>
        <end position="242"/>
    </location>
</feature>
<dbReference type="GO" id="GO:0004722">
    <property type="term" value="F:protein serine/threonine phosphatase activity"/>
    <property type="evidence" value="ECO:0007669"/>
    <property type="project" value="InterPro"/>
</dbReference>
<dbReference type="PROSITE" id="PS51746">
    <property type="entry name" value="PPM_2"/>
    <property type="match status" value="1"/>
</dbReference>
<accession>A0A9D9DYU4</accession>
<dbReference type="Gene3D" id="3.60.40.10">
    <property type="entry name" value="PPM-type phosphatase domain"/>
    <property type="match status" value="1"/>
</dbReference>
<protein>
    <submittedName>
        <fullName evidence="2">Stp1/IreP family PP2C-type Ser/Thr phosphatase</fullName>
    </submittedName>
</protein>
<dbReference type="InterPro" id="IPR036457">
    <property type="entry name" value="PPM-type-like_dom_sf"/>
</dbReference>
<proteinExistence type="predicted"/>
<evidence type="ECO:0000313" key="3">
    <source>
        <dbReference type="Proteomes" id="UP000823611"/>
    </source>
</evidence>
<reference evidence="2" key="2">
    <citation type="journal article" date="2021" name="PeerJ">
        <title>Extensive microbial diversity within the chicken gut microbiome revealed by metagenomics and culture.</title>
        <authorList>
            <person name="Gilroy R."/>
            <person name="Ravi A."/>
            <person name="Getino M."/>
            <person name="Pursley I."/>
            <person name="Horton D.L."/>
            <person name="Alikhan N.F."/>
            <person name="Baker D."/>
            <person name="Gharbi K."/>
            <person name="Hall N."/>
            <person name="Watson M."/>
            <person name="Adriaenssens E.M."/>
            <person name="Foster-Nyarko E."/>
            <person name="Jarju S."/>
            <person name="Secka A."/>
            <person name="Antonio M."/>
            <person name="Oren A."/>
            <person name="Chaudhuri R.R."/>
            <person name="La Ragione R."/>
            <person name="Hildebrand F."/>
            <person name="Pallen M.J."/>
        </authorList>
    </citation>
    <scope>NUCLEOTIDE SEQUENCE</scope>
    <source>
        <strain evidence="2">F6-4510</strain>
    </source>
</reference>
<comment type="caution">
    <text evidence="2">The sequence shown here is derived from an EMBL/GenBank/DDBJ whole genome shotgun (WGS) entry which is preliminary data.</text>
</comment>
<dbReference type="PANTHER" id="PTHR13832">
    <property type="entry name" value="PROTEIN PHOSPHATASE 2C"/>
    <property type="match status" value="1"/>
</dbReference>
<dbReference type="PANTHER" id="PTHR13832:SF827">
    <property type="entry name" value="PROTEIN PHOSPHATASE 1L"/>
    <property type="match status" value="1"/>
</dbReference>
<dbReference type="InterPro" id="IPR001932">
    <property type="entry name" value="PPM-type_phosphatase-like_dom"/>
</dbReference>
<sequence length="246" mass="27198">MRSVFRSVVGMRRKNNEDAVFCGQGNLKDLFIVADGMGGCNAGEVASSLAIKVFVSGIEGNISEYFDNENILDTLVSAIHCSNRTVYELSKTNSEFYGMGTTIDASVIRNSKLYAVHIGDSRIYIFRDGKLKMLTEDHSYVMELLKCGEITEEEARNHPDRNKITRALGTEENILVDTIVTSILPNDIILMCSDGLTNMVSDEKIERILNMNASIDKKADILVDEANSSGGLDNITIILVEQEVEE</sequence>
<dbReference type="AlphaFoldDB" id="A0A9D9DYU4"/>
<organism evidence="2 3">
    <name type="scientific">Candidatus Fimicola merdigallinarum</name>
    <dbReference type="NCBI Taxonomy" id="2840819"/>
    <lineage>
        <taxon>Bacteria</taxon>
        <taxon>Bacillati</taxon>
        <taxon>Bacillota</taxon>
        <taxon>Clostridia</taxon>
        <taxon>Lachnospirales</taxon>
        <taxon>Lachnospiraceae</taxon>
        <taxon>Lachnospiraceae incertae sedis</taxon>
        <taxon>Candidatus Fimicola</taxon>
    </lineage>
</organism>
<evidence type="ECO:0000313" key="2">
    <source>
        <dbReference type="EMBL" id="MBO8435001.1"/>
    </source>
</evidence>
<dbReference type="Pfam" id="PF13672">
    <property type="entry name" value="PP2C_2"/>
    <property type="match status" value="1"/>
</dbReference>
<dbReference type="EMBL" id="JADIMX010000126">
    <property type="protein sequence ID" value="MBO8435001.1"/>
    <property type="molecule type" value="Genomic_DNA"/>
</dbReference>
<dbReference type="SMART" id="SM00332">
    <property type="entry name" value="PP2Cc"/>
    <property type="match status" value="1"/>
</dbReference>
<name>A0A9D9DYU4_9FIRM</name>
<dbReference type="SUPFAM" id="SSF81606">
    <property type="entry name" value="PP2C-like"/>
    <property type="match status" value="1"/>
</dbReference>
<dbReference type="NCBIfam" id="NF033484">
    <property type="entry name" value="Stp1_PP2C_phos"/>
    <property type="match status" value="1"/>
</dbReference>
<dbReference type="SMART" id="SM00331">
    <property type="entry name" value="PP2C_SIG"/>
    <property type="match status" value="1"/>
</dbReference>
<gene>
    <name evidence="2" type="ORF">IAC55_06745</name>
</gene>
<dbReference type="CDD" id="cd00143">
    <property type="entry name" value="PP2Cc"/>
    <property type="match status" value="1"/>
</dbReference>
<dbReference type="InterPro" id="IPR015655">
    <property type="entry name" value="PP2C"/>
</dbReference>
<dbReference type="Proteomes" id="UP000823611">
    <property type="component" value="Unassembled WGS sequence"/>
</dbReference>
<evidence type="ECO:0000259" key="1">
    <source>
        <dbReference type="PROSITE" id="PS51746"/>
    </source>
</evidence>
<reference evidence="2" key="1">
    <citation type="submission" date="2020-10" db="EMBL/GenBank/DDBJ databases">
        <authorList>
            <person name="Gilroy R."/>
        </authorList>
    </citation>
    <scope>NUCLEOTIDE SEQUENCE</scope>
    <source>
        <strain evidence="2">F6-4510</strain>
    </source>
</reference>